<dbReference type="EMBL" id="SJPP01000002">
    <property type="protein sequence ID" value="TWU08920.1"/>
    <property type="molecule type" value="Genomic_DNA"/>
</dbReference>
<evidence type="ECO:0000313" key="2">
    <source>
        <dbReference type="Proteomes" id="UP000320735"/>
    </source>
</evidence>
<reference evidence="1 2" key="1">
    <citation type="submission" date="2019-02" db="EMBL/GenBank/DDBJ databases">
        <title>Deep-cultivation of Planctomycetes and their phenomic and genomic characterization uncovers novel biology.</title>
        <authorList>
            <person name="Wiegand S."/>
            <person name="Jogler M."/>
            <person name="Boedeker C."/>
            <person name="Pinto D."/>
            <person name="Vollmers J."/>
            <person name="Rivas-Marin E."/>
            <person name="Kohn T."/>
            <person name="Peeters S.H."/>
            <person name="Heuer A."/>
            <person name="Rast P."/>
            <person name="Oberbeckmann S."/>
            <person name="Bunk B."/>
            <person name="Jeske O."/>
            <person name="Meyerdierks A."/>
            <person name="Storesund J.E."/>
            <person name="Kallscheuer N."/>
            <person name="Luecker S."/>
            <person name="Lage O.M."/>
            <person name="Pohl T."/>
            <person name="Merkel B.J."/>
            <person name="Hornburger P."/>
            <person name="Mueller R.-W."/>
            <person name="Bruemmer F."/>
            <person name="Labrenz M."/>
            <person name="Spormann A.M."/>
            <person name="Op Den Camp H."/>
            <person name="Overmann J."/>
            <person name="Amann R."/>
            <person name="Jetten M.S.M."/>
            <person name="Mascher T."/>
            <person name="Medema M.H."/>
            <person name="Devos D.P."/>
            <person name="Kaster A.-K."/>
            <person name="Ovreas L."/>
            <person name="Rohde M."/>
            <person name="Galperin M.Y."/>
            <person name="Jogler C."/>
        </authorList>
    </citation>
    <scope>NUCLEOTIDE SEQUENCE [LARGE SCALE GENOMIC DNA]</scope>
    <source>
        <strain evidence="1 2">CA54</strain>
    </source>
</reference>
<accession>A0A5C6BAB4</accession>
<organism evidence="1 2">
    <name type="scientific">Symmachiella macrocystis</name>
    <dbReference type="NCBI Taxonomy" id="2527985"/>
    <lineage>
        <taxon>Bacteria</taxon>
        <taxon>Pseudomonadati</taxon>
        <taxon>Planctomycetota</taxon>
        <taxon>Planctomycetia</taxon>
        <taxon>Planctomycetales</taxon>
        <taxon>Planctomycetaceae</taxon>
        <taxon>Symmachiella</taxon>
    </lineage>
</organism>
<name>A0A5C6BAB4_9PLAN</name>
<comment type="caution">
    <text evidence="1">The sequence shown here is derived from an EMBL/GenBank/DDBJ whole genome shotgun (WGS) entry which is preliminary data.</text>
</comment>
<sequence>MIYFQPQLFRLETKVSPKLASISSASRRLLTHCTIIPDDHGAVMHQPLKHAQHTTQFPVPYPYGPSIRINLCGPSGSQSYQPSAPRPTNCTVAPASYATSALSPIAVCFRHPLRKMNFCFPELGNNLFRWMTLARHDCLLLLEPKT</sequence>
<gene>
    <name evidence="1" type="ORF">CA54_41590</name>
</gene>
<dbReference type="AlphaFoldDB" id="A0A5C6BAB4"/>
<protein>
    <submittedName>
        <fullName evidence="1">Uncharacterized protein</fullName>
    </submittedName>
</protein>
<dbReference type="Proteomes" id="UP000320735">
    <property type="component" value="Unassembled WGS sequence"/>
</dbReference>
<proteinExistence type="predicted"/>
<keyword evidence="2" id="KW-1185">Reference proteome</keyword>
<evidence type="ECO:0000313" key="1">
    <source>
        <dbReference type="EMBL" id="TWU08920.1"/>
    </source>
</evidence>